<evidence type="ECO:0000256" key="1">
    <source>
        <dbReference type="SAM" id="MobiDB-lite"/>
    </source>
</evidence>
<feature type="compositionally biased region" description="Polar residues" evidence="1">
    <location>
        <begin position="173"/>
        <end position="183"/>
    </location>
</feature>
<feature type="region of interest" description="Disordered" evidence="1">
    <location>
        <begin position="150"/>
        <end position="218"/>
    </location>
</feature>
<evidence type="ECO:0000313" key="2">
    <source>
        <dbReference type="EMBL" id="JAF99618.1"/>
    </source>
</evidence>
<dbReference type="PANTHER" id="PTHR33324:SF2">
    <property type="entry name" value="MYB_SANT-LIKE DNA-BINDING DOMAIN-CONTAINING PROTEIN"/>
    <property type="match status" value="1"/>
</dbReference>
<dbReference type="EMBL" id="GBHO01043985">
    <property type="protein sequence ID" value="JAF99618.1"/>
    <property type="molecule type" value="Transcribed_RNA"/>
</dbReference>
<sequence>MESERKRRKVINARYNWSRVEADLFLQLVLQMKDRFEKPTARLFYTQLAEKEQSLACFSWKAMRDKMKNMKNKYKAAIAWRSNTGARLVEEDKERTIRDYILKLCPQFDILEELFGERPSIHPLFIADSDDSASTDTDVWLDLEFTSPVGDDEGNVSGTISPPPMFSTSPTPATFQPLHNEQATPARPSTPRDSFSAFKQQMAKKPSSKQPAKPSSSLGYLNQINLERLEAKYKADKEAEAEDRRIQLEKEKFLWQREREEKLLELDEKRMLAEIETGRMLKREELRNKFLLEKLRIEKEFELKKMERQDVRRNKTE</sequence>
<accession>A0A0A9WTK0</accession>
<evidence type="ECO:0000313" key="3">
    <source>
        <dbReference type="EMBL" id="JAG08160.1"/>
    </source>
</evidence>
<proteinExistence type="predicted"/>
<organism evidence="3">
    <name type="scientific">Lygus hesperus</name>
    <name type="common">Western plant bug</name>
    <dbReference type="NCBI Taxonomy" id="30085"/>
    <lineage>
        <taxon>Eukaryota</taxon>
        <taxon>Metazoa</taxon>
        <taxon>Ecdysozoa</taxon>
        <taxon>Arthropoda</taxon>
        <taxon>Hexapoda</taxon>
        <taxon>Insecta</taxon>
        <taxon>Pterygota</taxon>
        <taxon>Neoptera</taxon>
        <taxon>Paraneoptera</taxon>
        <taxon>Hemiptera</taxon>
        <taxon>Heteroptera</taxon>
        <taxon>Panheteroptera</taxon>
        <taxon>Cimicomorpha</taxon>
        <taxon>Miridae</taxon>
        <taxon>Mirini</taxon>
        <taxon>Lygus</taxon>
    </lineage>
</organism>
<protein>
    <submittedName>
        <fullName evidence="3">Uncharacterized protein</fullName>
    </submittedName>
</protein>
<name>A0A0A9WTK0_LYGHE</name>
<gene>
    <name evidence="2" type="ORF">CM83_37342</name>
    <name evidence="3" type="ORF">CM83_37346</name>
</gene>
<dbReference type="PANTHER" id="PTHR33324">
    <property type="entry name" value="EXPRESSED PROTEIN"/>
    <property type="match status" value="1"/>
</dbReference>
<reference evidence="3" key="1">
    <citation type="journal article" date="2014" name="PLoS ONE">
        <title>Transcriptome-Based Identification of ABC Transporters in the Western Tarnished Plant Bug Lygus hesperus.</title>
        <authorList>
            <person name="Hull J.J."/>
            <person name="Chaney K."/>
            <person name="Geib S.M."/>
            <person name="Fabrick J.A."/>
            <person name="Brent C.S."/>
            <person name="Walsh D."/>
            <person name="Lavine L.C."/>
        </authorList>
    </citation>
    <scope>NUCLEOTIDE SEQUENCE</scope>
</reference>
<dbReference type="AlphaFoldDB" id="A0A0A9WTK0"/>
<reference evidence="3" key="2">
    <citation type="submission" date="2014-07" db="EMBL/GenBank/DDBJ databases">
        <authorList>
            <person name="Hull J."/>
        </authorList>
    </citation>
    <scope>NUCLEOTIDE SEQUENCE</scope>
</reference>
<feature type="compositionally biased region" description="Low complexity" evidence="1">
    <location>
        <begin position="203"/>
        <end position="217"/>
    </location>
</feature>
<dbReference type="EMBL" id="GBHO01035444">
    <property type="protein sequence ID" value="JAG08160.1"/>
    <property type="molecule type" value="Transcribed_RNA"/>
</dbReference>